<accession>A0A7M1T0N4</accession>
<reference evidence="5 6" key="1">
    <citation type="submission" date="2020-10" db="EMBL/GenBank/DDBJ databases">
        <title>Haloactinobacterium sp. RN3S43, a bacterium isolated from saline soil.</title>
        <authorList>
            <person name="Sun J.-Q."/>
        </authorList>
    </citation>
    <scope>NUCLEOTIDE SEQUENCE [LARGE SCALE GENOMIC DNA]</scope>
    <source>
        <strain evidence="5 6">RN3S43</strain>
    </source>
</reference>
<dbReference type="CDD" id="cd06423">
    <property type="entry name" value="CESA_like"/>
    <property type="match status" value="1"/>
</dbReference>
<dbReference type="EMBL" id="CP063169">
    <property type="protein sequence ID" value="QOR72532.1"/>
    <property type="molecule type" value="Genomic_DNA"/>
</dbReference>
<feature type="transmembrane region" description="Helical" evidence="4">
    <location>
        <begin position="276"/>
        <end position="300"/>
    </location>
</feature>
<dbReference type="Pfam" id="PF13641">
    <property type="entry name" value="Glyco_tranf_2_3"/>
    <property type="match status" value="1"/>
</dbReference>
<organism evidence="5 6">
    <name type="scientific">Ruania alkalisoli</name>
    <dbReference type="NCBI Taxonomy" id="2779775"/>
    <lineage>
        <taxon>Bacteria</taxon>
        <taxon>Bacillati</taxon>
        <taxon>Actinomycetota</taxon>
        <taxon>Actinomycetes</taxon>
        <taxon>Micrococcales</taxon>
        <taxon>Ruaniaceae</taxon>
        <taxon>Ruania</taxon>
    </lineage>
</organism>
<dbReference type="Proteomes" id="UP000593758">
    <property type="component" value="Chromosome"/>
</dbReference>
<protein>
    <submittedName>
        <fullName evidence="5">Glycosyltransferase family 2 protein</fullName>
    </submittedName>
</protein>
<sequence length="443" mass="48455">MVFGIAKLVMVPLAVAFEWREHRRSRRGHHTLLNEKPWVSVIVPAYNEGPVLNGCVRSLITNGYERLEVVIVDDGSTDDTPAVAAELAARYPQVRLVRQENAGKGAALNRGIAVAGGEVLLFVDSDGIFAPGAVAEMLRGFDRPDVGAVCGDDRPVNLNRIQTRLLAILSHAGTGMVRRALTMIGCLPIVSGNVGAFPREVISEIGGFDETTVGEDLELTWRVHRAGYRVVFRPRALVYAESPSTIRTLWRQRVRWARGLLQTMRIHRSMIGNPRYGAFGIYLVVNTLTMIVMPLLQLLVLTSLPVVSAVGTVPVQGSTVAVLGWLGIAVSLVVVGFATLLNRAARDLRHLWTVPLWPVYATALAAVMACALWKEARGGPASWNKMTRTGVVSVQDLRERPAREPVSVRASPPVLVRRAPRHRLAVDAFGEPGRTYRMRGRAA</sequence>
<keyword evidence="4" id="KW-0472">Membrane</keyword>
<feature type="transmembrane region" description="Helical" evidence="4">
    <location>
        <begin position="354"/>
        <end position="374"/>
    </location>
</feature>
<dbReference type="InterPro" id="IPR029044">
    <property type="entry name" value="Nucleotide-diphossugar_trans"/>
</dbReference>
<comment type="similarity">
    <text evidence="1">Belongs to the glycosyltransferase 2 family.</text>
</comment>
<dbReference type="KEGG" id="halt:IM660_01465"/>
<dbReference type="PANTHER" id="PTHR43630:SF1">
    <property type="entry name" value="POLY-BETA-1,6-N-ACETYL-D-GLUCOSAMINE SYNTHASE"/>
    <property type="match status" value="1"/>
</dbReference>
<evidence type="ECO:0000313" key="5">
    <source>
        <dbReference type="EMBL" id="QOR72532.1"/>
    </source>
</evidence>
<evidence type="ECO:0000256" key="3">
    <source>
        <dbReference type="ARBA" id="ARBA00022679"/>
    </source>
</evidence>
<keyword evidence="4" id="KW-0812">Transmembrane</keyword>
<dbReference type="PANTHER" id="PTHR43630">
    <property type="entry name" value="POLY-BETA-1,6-N-ACETYL-D-GLUCOSAMINE SYNTHASE"/>
    <property type="match status" value="1"/>
</dbReference>
<evidence type="ECO:0000256" key="2">
    <source>
        <dbReference type="ARBA" id="ARBA00022676"/>
    </source>
</evidence>
<keyword evidence="3 5" id="KW-0808">Transferase</keyword>
<name>A0A7M1T0N4_9MICO</name>
<proteinExistence type="inferred from homology"/>
<dbReference type="SUPFAM" id="SSF53448">
    <property type="entry name" value="Nucleotide-diphospho-sugar transferases"/>
    <property type="match status" value="1"/>
</dbReference>
<keyword evidence="6" id="KW-1185">Reference proteome</keyword>
<dbReference type="GO" id="GO:0016757">
    <property type="term" value="F:glycosyltransferase activity"/>
    <property type="evidence" value="ECO:0007669"/>
    <property type="project" value="UniProtKB-KW"/>
</dbReference>
<keyword evidence="2" id="KW-0328">Glycosyltransferase</keyword>
<keyword evidence="4" id="KW-1133">Transmembrane helix</keyword>
<feature type="transmembrane region" description="Helical" evidence="4">
    <location>
        <begin position="320"/>
        <end position="342"/>
    </location>
</feature>
<evidence type="ECO:0000313" key="6">
    <source>
        <dbReference type="Proteomes" id="UP000593758"/>
    </source>
</evidence>
<evidence type="ECO:0000256" key="4">
    <source>
        <dbReference type="SAM" id="Phobius"/>
    </source>
</evidence>
<dbReference type="Gene3D" id="3.90.550.10">
    <property type="entry name" value="Spore Coat Polysaccharide Biosynthesis Protein SpsA, Chain A"/>
    <property type="match status" value="1"/>
</dbReference>
<evidence type="ECO:0000256" key="1">
    <source>
        <dbReference type="ARBA" id="ARBA00006739"/>
    </source>
</evidence>
<dbReference type="AlphaFoldDB" id="A0A7M1T0N4"/>
<gene>
    <name evidence="5" type="ORF">IM660_01465</name>
</gene>